<dbReference type="PANTHER" id="PTHR46481">
    <property type="entry name" value="ZINC FINGER BED DOMAIN-CONTAINING PROTEIN 4"/>
    <property type="match status" value="1"/>
</dbReference>
<evidence type="ECO:0000259" key="3">
    <source>
        <dbReference type="Pfam" id="PF14372"/>
    </source>
</evidence>
<dbReference type="SUPFAM" id="SSF53098">
    <property type="entry name" value="Ribonuclease H-like"/>
    <property type="match status" value="1"/>
</dbReference>
<dbReference type="InterPro" id="IPR025525">
    <property type="entry name" value="hAT-like_transposase_RNase-H"/>
</dbReference>
<evidence type="ECO:0000313" key="4">
    <source>
        <dbReference type="Proteomes" id="UP001652623"/>
    </source>
</evidence>
<dbReference type="InterPro" id="IPR008906">
    <property type="entry name" value="HATC_C_dom"/>
</dbReference>
<name>A0ABM4A8M1_ZIZJJ</name>
<dbReference type="Proteomes" id="UP001652623">
    <property type="component" value="Chromosome 5"/>
</dbReference>
<proteinExistence type="predicted"/>
<protein>
    <submittedName>
        <fullName evidence="5">Zinc finger BED domain-containing protein RICESLEEPER 1-like</fullName>
    </submittedName>
</protein>
<evidence type="ECO:0000259" key="2">
    <source>
        <dbReference type="Pfam" id="PF05699"/>
    </source>
</evidence>
<dbReference type="GeneID" id="125422955"/>
<keyword evidence="1" id="KW-0238">DNA-binding</keyword>
<sequence length="412" mass="47964">MDPNHKREAIGKLIEVCLHNWGIEKVFTLTFDNASANNNVIAYLKRKMVHWKNCILDADFLHIRCSAHIVNLIVCEGLKELDEAIVSIRNAVRYVRSSPSRLQKFKECISQEKIDSKSLVCLDVPTKWNSTYLMLELDLKFQKAFERMGEEDGHYASYFGEDDSSRKKVGPPLAWHWDDAKVFVKFLKGFYDVTLKFSVSLHVSSNIHFHQVSSIQKQLDDLCVSEDDRLCVMARKMREKYNKYWGSMGNVNKLLLIAAVLDPRYKLDYVSFSYGMLYDNDESRVPKSTNGLKKTLMRLYNWYNEKEMGSNGSYQSSTGVESSRTSLDSNNSELEHVNYADQVWIAYLKKREQSQCKEVKNDVDRYLADPCESDLIKDFDILNWWRVNGEKYPVLEKIAKDVYLHCGFRECF</sequence>
<feature type="domain" description="hAT-like transposase RNase-H fold" evidence="3">
    <location>
        <begin position="200"/>
        <end position="303"/>
    </location>
</feature>
<organism evidence="4 5">
    <name type="scientific">Ziziphus jujuba</name>
    <name type="common">Chinese jujube</name>
    <name type="synonym">Ziziphus sativa</name>
    <dbReference type="NCBI Taxonomy" id="326968"/>
    <lineage>
        <taxon>Eukaryota</taxon>
        <taxon>Viridiplantae</taxon>
        <taxon>Streptophyta</taxon>
        <taxon>Embryophyta</taxon>
        <taxon>Tracheophyta</taxon>
        <taxon>Spermatophyta</taxon>
        <taxon>Magnoliopsida</taxon>
        <taxon>eudicotyledons</taxon>
        <taxon>Gunneridae</taxon>
        <taxon>Pentapetalae</taxon>
        <taxon>rosids</taxon>
        <taxon>fabids</taxon>
        <taxon>Rosales</taxon>
        <taxon>Rhamnaceae</taxon>
        <taxon>Paliureae</taxon>
        <taxon>Ziziphus</taxon>
    </lineage>
</organism>
<evidence type="ECO:0000256" key="1">
    <source>
        <dbReference type="ARBA" id="ARBA00023125"/>
    </source>
</evidence>
<dbReference type="RefSeq" id="XP_060673076.1">
    <property type="nucleotide sequence ID" value="XM_060817093.1"/>
</dbReference>
<keyword evidence="4" id="KW-1185">Reference proteome</keyword>
<dbReference type="Pfam" id="PF14372">
    <property type="entry name" value="hAT-like_RNase-H"/>
    <property type="match status" value="1"/>
</dbReference>
<accession>A0ABM4A8M1</accession>
<evidence type="ECO:0000313" key="5">
    <source>
        <dbReference type="RefSeq" id="XP_060673076.1"/>
    </source>
</evidence>
<dbReference type="Pfam" id="PF05699">
    <property type="entry name" value="Dimer_Tnp_hAT"/>
    <property type="match status" value="1"/>
</dbReference>
<dbReference type="InterPro" id="IPR052035">
    <property type="entry name" value="ZnF_BED_domain_contain"/>
</dbReference>
<dbReference type="PANTHER" id="PTHR46481:SF8">
    <property type="entry name" value="ZINC FINGER BED DOMAIN-CONTAINING PROTEIN RICESLEEPER 1-LIKE"/>
    <property type="match status" value="1"/>
</dbReference>
<feature type="domain" description="HAT C-terminal dimerisation" evidence="2">
    <location>
        <begin position="363"/>
        <end position="402"/>
    </location>
</feature>
<dbReference type="InterPro" id="IPR012337">
    <property type="entry name" value="RNaseH-like_sf"/>
</dbReference>
<reference evidence="5" key="1">
    <citation type="submission" date="2025-08" db="UniProtKB">
        <authorList>
            <consortium name="RefSeq"/>
        </authorList>
    </citation>
    <scope>IDENTIFICATION</scope>
    <source>
        <tissue evidence="5">Seedling</tissue>
    </source>
</reference>
<gene>
    <name evidence="5" type="primary">LOC125422955</name>
</gene>